<accession>A0A0A8YYD2</accession>
<name>A0A0A8YYD2_ARUDO</name>
<evidence type="ECO:0000313" key="2">
    <source>
        <dbReference type="EMBL" id="JAD31581.1"/>
    </source>
</evidence>
<organism evidence="2">
    <name type="scientific">Arundo donax</name>
    <name type="common">Giant reed</name>
    <name type="synonym">Donax arundinaceus</name>
    <dbReference type="NCBI Taxonomy" id="35708"/>
    <lineage>
        <taxon>Eukaryota</taxon>
        <taxon>Viridiplantae</taxon>
        <taxon>Streptophyta</taxon>
        <taxon>Embryophyta</taxon>
        <taxon>Tracheophyta</taxon>
        <taxon>Spermatophyta</taxon>
        <taxon>Magnoliopsida</taxon>
        <taxon>Liliopsida</taxon>
        <taxon>Poales</taxon>
        <taxon>Poaceae</taxon>
        <taxon>PACMAD clade</taxon>
        <taxon>Arundinoideae</taxon>
        <taxon>Arundineae</taxon>
        <taxon>Arundo</taxon>
    </lineage>
</organism>
<sequence length="31" mass="3523">MASAAQRAWKATERSGESEREWEPKKTRSGT</sequence>
<reference evidence="2" key="2">
    <citation type="journal article" date="2015" name="Data Brief">
        <title>Shoot transcriptome of the giant reed, Arundo donax.</title>
        <authorList>
            <person name="Barrero R.A."/>
            <person name="Guerrero F.D."/>
            <person name="Moolhuijzen P."/>
            <person name="Goolsby J.A."/>
            <person name="Tidwell J."/>
            <person name="Bellgard S.E."/>
            <person name="Bellgard M.I."/>
        </authorList>
    </citation>
    <scope>NUCLEOTIDE SEQUENCE</scope>
    <source>
        <tissue evidence="2">Shoot tissue taken approximately 20 cm above the soil surface</tissue>
    </source>
</reference>
<dbReference type="AlphaFoldDB" id="A0A0A8YYD2"/>
<protein>
    <submittedName>
        <fullName evidence="2">Uncharacterized protein</fullName>
    </submittedName>
</protein>
<feature type="region of interest" description="Disordered" evidence="1">
    <location>
        <begin position="1"/>
        <end position="31"/>
    </location>
</feature>
<reference evidence="2" key="1">
    <citation type="submission" date="2014-09" db="EMBL/GenBank/DDBJ databases">
        <authorList>
            <person name="Magalhaes I.L.F."/>
            <person name="Oliveira U."/>
            <person name="Santos F.R."/>
            <person name="Vidigal T.H.D.A."/>
            <person name="Brescovit A.D."/>
            <person name="Santos A.J."/>
        </authorList>
    </citation>
    <scope>NUCLEOTIDE SEQUENCE</scope>
    <source>
        <tissue evidence="2">Shoot tissue taken approximately 20 cm above the soil surface</tissue>
    </source>
</reference>
<feature type="compositionally biased region" description="Basic and acidic residues" evidence="1">
    <location>
        <begin position="10"/>
        <end position="31"/>
    </location>
</feature>
<evidence type="ECO:0000256" key="1">
    <source>
        <dbReference type="SAM" id="MobiDB-lite"/>
    </source>
</evidence>
<proteinExistence type="predicted"/>
<dbReference type="EMBL" id="GBRH01266314">
    <property type="protein sequence ID" value="JAD31581.1"/>
    <property type="molecule type" value="Transcribed_RNA"/>
</dbReference>